<evidence type="ECO:0000259" key="3">
    <source>
        <dbReference type="PROSITE" id="PS51295"/>
    </source>
</evidence>
<dbReference type="InterPro" id="IPR051925">
    <property type="entry name" value="RNA-binding_domain"/>
</dbReference>
<dbReference type="PANTHER" id="PTHR40065">
    <property type="entry name" value="RNA-BINDING PROTEIN YHBY"/>
    <property type="match status" value="1"/>
</dbReference>
<protein>
    <submittedName>
        <fullName evidence="4">RNA-binding protein</fullName>
    </submittedName>
</protein>
<accession>A0A1Y0I707</accession>
<reference evidence="4 5" key="1">
    <citation type="submission" date="2017-05" db="EMBL/GenBank/DDBJ databases">
        <title>Genomic insights into alkan degradation activity of Oleiphilus messinensis.</title>
        <authorList>
            <person name="Kozyavkin S.A."/>
            <person name="Slesarev A.I."/>
            <person name="Golyshin P.N."/>
            <person name="Korzhenkov A."/>
            <person name="Golyshina O.N."/>
            <person name="Toshchakov S.V."/>
        </authorList>
    </citation>
    <scope>NUCLEOTIDE SEQUENCE [LARGE SCALE GENOMIC DNA]</scope>
    <source>
        <strain evidence="4 5">ME102</strain>
    </source>
</reference>
<dbReference type="InterPro" id="IPR017924">
    <property type="entry name" value="RNA-binding_YhbY"/>
</dbReference>
<dbReference type="Pfam" id="PF01985">
    <property type="entry name" value="CRS1_YhbY"/>
    <property type="match status" value="1"/>
</dbReference>
<dbReference type="GO" id="GO:0003723">
    <property type="term" value="F:RNA binding"/>
    <property type="evidence" value="ECO:0007669"/>
    <property type="project" value="UniProtKB-UniRule"/>
</dbReference>
<evidence type="ECO:0000256" key="2">
    <source>
        <dbReference type="PROSITE-ProRule" id="PRU00626"/>
    </source>
</evidence>
<dbReference type="Gene3D" id="3.30.110.60">
    <property type="entry name" value="YhbY-like"/>
    <property type="match status" value="1"/>
</dbReference>
<dbReference type="PROSITE" id="PS51295">
    <property type="entry name" value="CRM"/>
    <property type="match status" value="1"/>
</dbReference>
<evidence type="ECO:0000313" key="5">
    <source>
        <dbReference type="Proteomes" id="UP000196027"/>
    </source>
</evidence>
<dbReference type="OrthoDB" id="9797519at2"/>
<keyword evidence="1 2" id="KW-0694">RNA-binding</keyword>
<dbReference type="AlphaFoldDB" id="A0A1Y0I707"/>
<feature type="domain" description="CRM" evidence="3">
    <location>
        <begin position="1"/>
        <end position="97"/>
    </location>
</feature>
<dbReference type="Proteomes" id="UP000196027">
    <property type="component" value="Chromosome"/>
</dbReference>
<name>A0A1Y0I707_9GAMM</name>
<dbReference type="SUPFAM" id="SSF75471">
    <property type="entry name" value="YhbY-like"/>
    <property type="match status" value="1"/>
</dbReference>
<dbReference type="SMART" id="SM01103">
    <property type="entry name" value="CRS1_YhbY"/>
    <property type="match status" value="1"/>
</dbReference>
<keyword evidence="5" id="KW-1185">Reference proteome</keyword>
<dbReference type="InterPro" id="IPR035920">
    <property type="entry name" value="YhbY-like_sf"/>
</dbReference>
<organism evidence="4 5">
    <name type="scientific">Oleiphilus messinensis</name>
    <dbReference type="NCBI Taxonomy" id="141451"/>
    <lineage>
        <taxon>Bacteria</taxon>
        <taxon>Pseudomonadati</taxon>
        <taxon>Pseudomonadota</taxon>
        <taxon>Gammaproteobacteria</taxon>
        <taxon>Oceanospirillales</taxon>
        <taxon>Oleiphilaceae</taxon>
        <taxon>Oleiphilus</taxon>
    </lineage>
</organism>
<dbReference type="InterPro" id="IPR001890">
    <property type="entry name" value="RNA-binding_CRM"/>
</dbReference>
<sequence>MPLSNEQKRQYKAIAHNLNPIVIIGDKGLSEGLLAEVDRALNDHELIKIKINIGEKEDRQVIVDELVSSSQSELVQIIGKMAIIVRRNPKPNPKLSNILKAAQ</sequence>
<dbReference type="RefSeq" id="WP_087460655.1">
    <property type="nucleotide sequence ID" value="NZ_CP021425.1"/>
</dbReference>
<dbReference type="PANTHER" id="PTHR40065:SF3">
    <property type="entry name" value="RNA-BINDING PROTEIN YHBY"/>
    <property type="match status" value="1"/>
</dbReference>
<proteinExistence type="predicted"/>
<evidence type="ECO:0000256" key="1">
    <source>
        <dbReference type="ARBA" id="ARBA00022884"/>
    </source>
</evidence>
<dbReference type="EMBL" id="CP021425">
    <property type="protein sequence ID" value="ARU55566.1"/>
    <property type="molecule type" value="Genomic_DNA"/>
</dbReference>
<evidence type="ECO:0000313" key="4">
    <source>
        <dbReference type="EMBL" id="ARU55566.1"/>
    </source>
</evidence>
<dbReference type="KEGG" id="ome:OLMES_1490"/>
<dbReference type="NCBIfam" id="TIGR00253">
    <property type="entry name" value="RNA_bind_YhbY"/>
    <property type="match status" value="1"/>
</dbReference>
<gene>
    <name evidence="4" type="ORF">OLMES_1490</name>
</gene>